<comment type="caution">
    <text evidence="10">The sequence shown here is derived from an EMBL/GenBank/DDBJ whole genome shotgun (WGS) entry which is preliminary data.</text>
</comment>
<dbReference type="SUPFAM" id="SSF48264">
    <property type="entry name" value="Cytochrome P450"/>
    <property type="match status" value="1"/>
</dbReference>
<dbReference type="OrthoDB" id="1470350at2759"/>
<evidence type="ECO:0000313" key="10">
    <source>
        <dbReference type="EMBL" id="TDZ24781.1"/>
    </source>
</evidence>
<dbReference type="Gene3D" id="1.10.630.10">
    <property type="entry name" value="Cytochrome P450"/>
    <property type="match status" value="1"/>
</dbReference>
<accession>A0A484G3M8</accession>
<dbReference type="PRINTS" id="PR00385">
    <property type="entry name" value="P450"/>
</dbReference>
<feature type="binding site" description="axial binding residue" evidence="7">
    <location>
        <position position="432"/>
    </location>
    <ligand>
        <name>heme</name>
        <dbReference type="ChEBI" id="CHEBI:30413"/>
    </ligand>
    <ligandPart>
        <name>Fe</name>
        <dbReference type="ChEBI" id="CHEBI:18248"/>
    </ligandPart>
</feature>
<protein>
    <submittedName>
        <fullName evidence="10">Sterigmatocystin biosynthesis P450 monooxygenase STCB</fullName>
    </submittedName>
</protein>
<keyword evidence="8" id="KW-0560">Oxidoreductase</keyword>
<keyword evidence="9" id="KW-0472">Membrane</keyword>
<evidence type="ECO:0000256" key="5">
    <source>
        <dbReference type="ARBA" id="ARBA00023004"/>
    </source>
</evidence>
<keyword evidence="5 7" id="KW-0408">Iron</keyword>
<reference evidence="11" key="2">
    <citation type="journal article" date="2019" name="Mol. Plant Microbe Interact.">
        <title>Genome sequence resources for four phytopathogenic fungi from the Colletotrichum orbiculare species complex.</title>
        <authorList>
            <person name="Gan P."/>
            <person name="Tsushima A."/>
            <person name="Narusaka M."/>
            <person name="Narusaka Y."/>
            <person name="Takano Y."/>
            <person name="Kubo Y."/>
            <person name="Shirasu K."/>
        </authorList>
    </citation>
    <scope>GENOME REANNOTATION</scope>
    <source>
        <strain evidence="11">104-T / ATCC 96160 / CBS 514.97 / LARS 414 / MAFF 240422</strain>
    </source>
</reference>
<evidence type="ECO:0000256" key="1">
    <source>
        <dbReference type="ARBA" id="ARBA00001971"/>
    </source>
</evidence>
<keyword evidence="9" id="KW-1133">Transmembrane helix</keyword>
<evidence type="ECO:0000256" key="4">
    <source>
        <dbReference type="ARBA" id="ARBA00022723"/>
    </source>
</evidence>
<organism evidence="10 11">
    <name type="scientific">Colletotrichum orbiculare (strain 104-T / ATCC 96160 / CBS 514.97 / LARS 414 / MAFF 240422)</name>
    <name type="common">Cucumber anthracnose fungus</name>
    <name type="synonym">Colletotrichum lagenarium</name>
    <dbReference type="NCBI Taxonomy" id="1213857"/>
    <lineage>
        <taxon>Eukaryota</taxon>
        <taxon>Fungi</taxon>
        <taxon>Dikarya</taxon>
        <taxon>Ascomycota</taxon>
        <taxon>Pezizomycotina</taxon>
        <taxon>Sordariomycetes</taxon>
        <taxon>Hypocreomycetidae</taxon>
        <taxon>Glomerellales</taxon>
        <taxon>Glomerellaceae</taxon>
        <taxon>Colletotrichum</taxon>
        <taxon>Colletotrichum orbiculare species complex</taxon>
    </lineage>
</organism>
<keyword evidence="9" id="KW-0812">Transmembrane</keyword>
<evidence type="ECO:0000256" key="3">
    <source>
        <dbReference type="ARBA" id="ARBA00022617"/>
    </source>
</evidence>
<dbReference type="AlphaFoldDB" id="A0A484G3M8"/>
<keyword evidence="3 7" id="KW-0349">Heme</keyword>
<evidence type="ECO:0000256" key="6">
    <source>
        <dbReference type="ARBA" id="ARBA00023033"/>
    </source>
</evidence>
<evidence type="ECO:0000256" key="8">
    <source>
        <dbReference type="RuleBase" id="RU000461"/>
    </source>
</evidence>
<reference evidence="11" key="1">
    <citation type="journal article" date="2013" name="New Phytol.">
        <title>Comparative genomic and transcriptomic analyses reveal the hemibiotrophic stage shift of Colletotrichum fungi.</title>
        <authorList>
            <person name="Gan P."/>
            <person name="Ikeda K."/>
            <person name="Irieda H."/>
            <person name="Narusaka M."/>
            <person name="O'Connell R.J."/>
            <person name="Narusaka Y."/>
            <person name="Takano Y."/>
            <person name="Kubo Y."/>
            <person name="Shirasu K."/>
        </authorList>
    </citation>
    <scope>NUCLEOTIDE SEQUENCE [LARGE SCALE GENOMIC DNA]</scope>
    <source>
        <strain evidence="11">104-T / ATCC 96160 / CBS 514.97 / LARS 414 / MAFF 240422</strain>
    </source>
</reference>
<dbReference type="PANTHER" id="PTHR24305">
    <property type="entry name" value="CYTOCHROME P450"/>
    <property type="match status" value="1"/>
</dbReference>
<evidence type="ECO:0000256" key="9">
    <source>
        <dbReference type="SAM" id="Phobius"/>
    </source>
</evidence>
<sequence length="485" mass="55191">MRCLFIVRMGVNLAYVATVALAAFLLQKFILHPLFNSPLAKIPVPHWSCHVAPIWILLARKHNYQNRRLHQAHQALGSVIRVGPNELSVDGFDALKTVYQGGFEKDKWYSIFDNYGVPCMFSTLDSKAHSLRKRMISNVAKPSSLSVSCPFSKSYRDHWLQLYLVRSSYGFWPQEMPRFTKFCGRLGSWAKPYPAWVDDANGELGDWNKRLCDKARNAIHGKKLMEEEWTANEPVVFRALEAGMEKERRVNGHGSLLYSTIILQRDLSMASEVMDQVLAGQETAGIALTYMAWHLSKSPELQAELRKELLILDPPLTISAVPSSPNGFPEAKQVDGLPVLHAMIMETLRLHAPIPGPEPRRTPYPSCQLGPYQVPGGARVSAVGWALHRNEKVFPKSDVWDYTRWLESETSEEQRKEMKRYFWAFGSGGRMCVGSNFAMNEMKYIAAAIWSNFSTHIVDDTDIQQDDTYTARPIAERLILRFERL</sequence>
<evidence type="ECO:0000256" key="7">
    <source>
        <dbReference type="PIRSR" id="PIRSR602403-1"/>
    </source>
</evidence>
<proteinExistence type="inferred from homology"/>
<dbReference type="GO" id="GO:0020037">
    <property type="term" value="F:heme binding"/>
    <property type="evidence" value="ECO:0007669"/>
    <property type="project" value="InterPro"/>
</dbReference>
<evidence type="ECO:0000256" key="2">
    <source>
        <dbReference type="ARBA" id="ARBA00010617"/>
    </source>
</evidence>
<comment type="cofactor">
    <cofactor evidence="1 7">
        <name>heme</name>
        <dbReference type="ChEBI" id="CHEBI:30413"/>
    </cofactor>
</comment>
<dbReference type="InterPro" id="IPR017972">
    <property type="entry name" value="Cyt_P450_CS"/>
</dbReference>
<dbReference type="InterPro" id="IPR036396">
    <property type="entry name" value="Cyt_P450_sf"/>
</dbReference>
<dbReference type="STRING" id="1213857.A0A484G3M8"/>
<keyword evidence="6 8" id="KW-0503">Monooxygenase</keyword>
<dbReference type="Proteomes" id="UP000014480">
    <property type="component" value="Unassembled WGS sequence"/>
</dbReference>
<evidence type="ECO:0000313" key="11">
    <source>
        <dbReference type="Proteomes" id="UP000014480"/>
    </source>
</evidence>
<dbReference type="InterPro" id="IPR050121">
    <property type="entry name" value="Cytochrome_P450_monoxygenase"/>
</dbReference>
<feature type="transmembrane region" description="Helical" evidence="9">
    <location>
        <begin position="12"/>
        <end position="30"/>
    </location>
</feature>
<dbReference type="Pfam" id="PF00067">
    <property type="entry name" value="p450"/>
    <property type="match status" value="1"/>
</dbReference>
<dbReference type="PRINTS" id="PR00465">
    <property type="entry name" value="EP450IV"/>
</dbReference>
<dbReference type="GO" id="GO:0005506">
    <property type="term" value="F:iron ion binding"/>
    <property type="evidence" value="ECO:0007669"/>
    <property type="project" value="InterPro"/>
</dbReference>
<gene>
    <name evidence="10" type="primary">stcB-1</name>
    <name evidence="10" type="ORF">Cob_v002249</name>
</gene>
<name>A0A484G3M8_COLOR</name>
<comment type="similarity">
    <text evidence="2 8">Belongs to the cytochrome P450 family.</text>
</comment>
<keyword evidence="4 7" id="KW-0479">Metal-binding</keyword>
<dbReference type="InterPro" id="IPR002403">
    <property type="entry name" value="Cyt_P450_E_grp-IV"/>
</dbReference>
<dbReference type="GO" id="GO:0004497">
    <property type="term" value="F:monooxygenase activity"/>
    <property type="evidence" value="ECO:0007669"/>
    <property type="project" value="UniProtKB-KW"/>
</dbReference>
<dbReference type="GO" id="GO:0016705">
    <property type="term" value="F:oxidoreductase activity, acting on paired donors, with incorporation or reduction of molecular oxygen"/>
    <property type="evidence" value="ECO:0007669"/>
    <property type="project" value="InterPro"/>
</dbReference>
<dbReference type="EMBL" id="AMCV02000004">
    <property type="protein sequence ID" value="TDZ24781.1"/>
    <property type="molecule type" value="Genomic_DNA"/>
</dbReference>
<dbReference type="InterPro" id="IPR001128">
    <property type="entry name" value="Cyt_P450"/>
</dbReference>
<dbReference type="PANTHER" id="PTHR24305:SF166">
    <property type="entry name" value="CYTOCHROME P450 12A4, MITOCHONDRIAL-RELATED"/>
    <property type="match status" value="1"/>
</dbReference>
<dbReference type="PROSITE" id="PS00086">
    <property type="entry name" value="CYTOCHROME_P450"/>
    <property type="match status" value="1"/>
</dbReference>
<keyword evidence="11" id="KW-1185">Reference proteome</keyword>